<accession>A0A0N4YI51</accession>
<dbReference type="InterPro" id="IPR000560">
    <property type="entry name" value="His_Pase_clade-2"/>
</dbReference>
<evidence type="ECO:0000256" key="6">
    <source>
        <dbReference type="ARBA" id="ARBA00023157"/>
    </source>
</evidence>
<dbReference type="WBParaSite" id="NBR_0001657301-mRNA-1">
    <property type="protein sequence ID" value="NBR_0001657301-mRNA-1"/>
    <property type="gene ID" value="NBR_0001657301"/>
</dbReference>
<evidence type="ECO:0000313" key="11">
    <source>
        <dbReference type="WBParaSite" id="NBR_0001657301-mRNA-1"/>
    </source>
</evidence>
<dbReference type="AlphaFoldDB" id="A0A0N4YI51"/>
<proteinExistence type="inferred from homology"/>
<organism evidence="11">
    <name type="scientific">Nippostrongylus brasiliensis</name>
    <name type="common">Rat hookworm</name>
    <dbReference type="NCBI Taxonomy" id="27835"/>
    <lineage>
        <taxon>Eukaryota</taxon>
        <taxon>Metazoa</taxon>
        <taxon>Ecdysozoa</taxon>
        <taxon>Nematoda</taxon>
        <taxon>Chromadorea</taxon>
        <taxon>Rhabditida</taxon>
        <taxon>Rhabditina</taxon>
        <taxon>Rhabditomorpha</taxon>
        <taxon>Strongyloidea</taxon>
        <taxon>Heligmosomidae</taxon>
        <taxon>Nippostrongylus</taxon>
    </lineage>
</organism>
<reference evidence="9 10" key="2">
    <citation type="submission" date="2018-11" db="EMBL/GenBank/DDBJ databases">
        <authorList>
            <consortium name="Pathogen Informatics"/>
        </authorList>
    </citation>
    <scope>NUCLEOTIDE SEQUENCE [LARGE SCALE GENOMIC DNA]</scope>
</reference>
<evidence type="ECO:0000313" key="9">
    <source>
        <dbReference type="EMBL" id="VDL80166.1"/>
    </source>
</evidence>
<keyword evidence="7" id="KW-0325">Glycoprotein</keyword>
<evidence type="ECO:0000256" key="8">
    <source>
        <dbReference type="SAM" id="SignalP"/>
    </source>
</evidence>
<feature type="signal peptide" evidence="8">
    <location>
        <begin position="1"/>
        <end position="18"/>
    </location>
</feature>
<evidence type="ECO:0000313" key="10">
    <source>
        <dbReference type="Proteomes" id="UP000271162"/>
    </source>
</evidence>
<comment type="catalytic activity">
    <reaction evidence="1">
        <text>a phosphate monoester + H2O = an alcohol + phosphate</text>
        <dbReference type="Rhea" id="RHEA:15017"/>
        <dbReference type="ChEBI" id="CHEBI:15377"/>
        <dbReference type="ChEBI" id="CHEBI:30879"/>
        <dbReference type="ChEBI" id="CHEBI:43474"/>
        <dbReference type="ChEBI" id="CHEBI:67140"/>
        <dbReference type="EC" id="3.1.3.2"/>
    </reaction>
</comment>
<protein>
    <recommendedName>
        <fullName evidence="3">acid phosphatase</fullName>
        <ecNumber evidence="3">3.1.3.2</ecNumber>
    </recommendedName>
</protein>
<dbReference type="GO" id="GO:0003993">
    <property type="term" value="F:acid phosphatase activity"/>
    <property type="evidence" value="ECO:0007669"/>
    <property type="project" value="UniProtKB-EC"/>
</dbReference>
<dbReference type="OMA" id="ANQFEET"/>
<dbReference type="PANTHER" id="PTHR11567">
    <property type="entry name" value="ACID PHOSPHATASE-RELATED"/>
    <property type="match status" value="1"/>
</dbReference>
<evidence type="ECO:0000256" key="3">
    <source>
        <dbReference type="ARBA" id="ARBA00012646"/>
    </source>
</evidence>
<name>A0A0N4YI51_NIPBR</name>
<sequence>MSILRILLLFSVTRQAAGELKFVLGIWMTGETPPAALLFRNRTDDANIATIKAMREPSRLTDDGVIDMYRLGSWLRKRYITTLSFLSEANQFEETLIESSSHSTALESAQAVADGLFCGEDCNLTTNEIINSWSPVLIHPAERDDIDWLLYPRQPHCPRFNDAIDEENSELKKRFNDENQDWYRLLASYTKIANFRQYYVRNIRYMSEMIQQAPDSSWLSASINGTSAIQWLQQSYTKHVISQINSRRKSRVIAGPLLHKWLSILEHVANRPQTRVKARFYSTTHHLLILAIKYAMGIEITGPTVPGTALILEMHETLGMDPRVDVYTRTPDGEIIQHRMMDCTRGCPFHRFLHIVKQMATTPQQHHEVCNSAALPATLTLLIGLLLYNY</sequence>
<dbReference type="InterPro" id="IPR050645">
    <property type="entry name" value="Histidine_acid_phosphatase"/>
</dbReference>
<dbReference type="EMBL" id="UYSL01022268">
    <property type="protein sequence ID" value="VDL80166.1"/>
    <property type="molecule type" value="Genomic_DNA"/>
</dbReference>
<dbReference type="InterPro" id="IPR029033">
    <property type="entry name" value="His_PPase_superfam"/>
</dbReference>
<keyword evidence="10" id="KW-1185">Reference proteome</keyword>
<evidence type="ECO:0000256" key="4">
    <source>
        <dbReference type="ARBA" id="ARBA00022729"/>
    </source>
</evidence>
<dbReference type="PANTHER" id="PTHR11567:SF211">
    <property type="entry name" value="PROSTATIC ACID PHOSPHATASE"/>
    <property type="match status" value="1"/>
</dbReference>
<dbReference type="STRING" id="27835.A0A0N4YI51"/>
<keyword evidence="6" id="KW-1015">Disulfide bond</keyword>
<keyword evidence="4 8" id="KW-0732">Signal</keyword>
<keyword evidence="5" id="KW-0378">Hydrolase</keyword>
<dbReference type="EC" id="3.1.3.2" evidence="3"/>
<dbReference type="Pfam" id="PF00328">
    <property type="entry name" value="His_Phos_2"/>
    <property type="match status" value="1"/>
</dbReference>
<dbReference type="Gene3D" id="3.40.50.1240">
    <property type="entry name" value="Phosphoglycerate mutase-like"/>
    <property type="match status" value="1"/>
</dbReference>
<dbReference type="SUPFAM" id="SSF53254">
    <property type="entry name" value="Phosphoglycerate mutase-like"/>
    <property type="match status" value="1"/>
</dbReference>
<comment type="similarity">
    <text evidence="2">Belongs to the histidine acid phosphatase family.</text>
</comment>
<dbReference type="Proteomes" id="UP000271162">
    <property type="component" value="Unassembled WGS sequence"/>
</dbReference>
<evidence type="ECO:0000256" key="5">
    <source>
        <dbReference type="ARBA" id="ARBA00022801"/>
    </source>
</evidence>
<evidence type="ECO:0000256" key="7">
    <source>
        <dbReference type="ARBA" id="ARBA00023180"/>
    </source>
</evidence>
<feature type="chain" id="PRO_5043125664" description="acid phosphatase" evidence="8">
    <location>
        <begin position="19"/>
        <end position="390"/>
    </location>
</feature>
<gene>
    <name evidence="9" type="ORF">NBR_LOCUS16571</name>
</gene>
<evidence type="ECO:0000256" key="2">
    <source>
        <dbReference type="ARBA" id="ARBA00005375"/>
    </source>
</evidence>
<evidence type="ECO:0000256" key="1">
    <source>
        <dbReference type="ARBA" id="ARBA00000032"/>
    </source>
</evidence>
<reference evidence="11" key="1">
    <citation type="submission" date="2017-02" db="UniProtKB">
        <authorList>
            <consortium name="WormBaseParasite"/>
        </authorList>
    </citation>
    <scope>IDENTIFICATION</scope>
</reference>